<gene>
    <name evidence="1" type="ORF">SEA_PHABBA_144</name>
</gene>
<organism evidence="1 2">
    <name type="scientific">Mycobacterium phage Phabba</name>
    <dbReference type="NCBI Taxonomy" id="2027899"/>
    <lineage>
        <taxon>Viruses</taxon>
        <taxon>Duplodnaviria</taxon>
        <taxon>Heunggongvirae</taxon>
        <taxon>Uroviricota</taxon>
        <taxon>Caudoviricetes</taxon>
        <taxon>Ceeclamvirinae</taxon>
        <taxon>Myrnavirus</taxon>
        <taxon>Myrnavirus phabba</taxon>
        <taxon>Myranavirus phabba</taxon>
    </lineage>
</organism>
<accession>A0A249XSK1</accession>
<evidence type="ECO:0000313" key="1">
    <source>
        <dbReference type="EMBL" id="ASZ74713.1"/>
    </source>
</evidence>
<dbReference type="EMBL" id="MF668280">
    <property type="protein sequence ID" value="ASZ74713.1"/>
    <property type="molecule type" value="Genomic_DNA"/>
</dbReference>
<protein>
    <submittedName>
        <fullName evidence="1">Uncharacterized protein</fullName>
    </submittedName>
</protein>
<proteinExistence type="predicted"/>
<evidence type="ECO:0000313" key="2">
    <source>
        <dbReference type="Proteomes" id="UP000226037"/>
    </source>
</evidence>
<sequence>MSNHAMEDYFTQAEADAIVGAAAMARVTGSRGTTERRESRNSEGRLVVTSEVTVEAIDQIEGRNKAWKIKSWGPAYRVPTHQNMVIVMRSRPGRFHSHAK</sequence>
<name>A0A249XSK1_9CAUD</name>
<dbReference type="Proteomes" id="UP000226037">
    <property type="component" value="Segment"/>
</dbReference>
<keyword evidence="2" id="KW-1185">Reference proteome</keyword>
<reference evidence="2" key="1">
    <citation type="submission" date="2017-08" db="EMBL/GenBank/DDBJ databases">
        <authorList>
            <person name="de Groot N.N."/>
        </authorList>
    </citation>
    <scope>NUCLEOTIDE SEQUENCE [LARGE SCALE GENOMIC DNA]</scope>
</reference>